<name>A0AAV9X0I1_9PEZI</name>
<dbReference type="EMBL" id="JAVHJO010000012">
    <property type="protein sequence ID" value="KAK6531930.1"/>
    <property type="molecule type" value="Genomic_DNA"/>
</dbReference>
<sequence>MSFETPFSAINVKQGFTKEGGPVLQAIGHAVHERRDFIQVAYRLNGGWESWAQVELAVYLAEGFQHGATVVVERETAVIDQTTGKKKWVDFDISTEKAGSDFLVEMKCQSFHNAKNFTSDVLKDLAKVGKYNVGPHGTWKTGCVVGICVVEGDATNLEDLMAHGFTAAKVKDCHIVIFYKQF</sequence>
<comment type="caution">
    <text evidence="1">The sequence shown here is derived from an EMBL/GenBank/DDBJ whole genome shotgun (WGS) entry which is preliminary data.</text>
</comment>
<evidence type="ECO:0000313" key="1">
    <source>
        <dbReference type="EMBL" id="KAK6531930.1"/>
    </source>
</evidence>
<accession>A0AAV9X0I1</accession>
<protein>
    <submittedName>
        <fullName evidence="1">Uncharacterized protein</fullName>
    </submittedName>
</protein>
<dbReference type="AlphaFoldDB" id="A0AAV9X0I1"/>
<evidence type="ECO:0000313" key="2">
    <source>
        <dbReference type="Proteomes" id="UP001365542"/>
    </source>
</evidence>
<dbReference type="Proteomes" id="UP001365542">
    <property type="component" value="Unassembled WGS sequence"/>
</dbReference>
<organism evidence="1 2">
    <name type="scientific">Orbilia ellipsospora</name>
    <dbReference type="NCBI Taxonomy" id="2528407"/>
    <lineage>
        <taxon>Eukaryota</taxon>
        <taxon>Fungi</taxon>
        <taxon>Dikarya</taxon>
        <taxon>Ascomycota</taxon>
        <taxon>Pezizomycotina</taxon>
        <taxon>Orbiliomycetes</taxon>
        <taxon>Orbiliales</taxon>
        <taxon>Orbiliaceae</taxon>
        <taxon>Orbilia</taxon>
    </lineage>
</organism>
<reference evidence="1 2" key="1">
    <citation type="submission" date="2019-10" db="EMBL/GenBank/DDBJ databases">
        <authorList>
            <person name="Palmer J.M."/>
        </authorList>
    </citation>
    <scope>NUCLEOTIDE SEQUENCE [LARGE SCALE GENOMIC DNA]</scope>
    <source>
        <strain evidence="1 2">TWF694</strain>
    </source>
</reference>
<keyword evidence="2" id="KW-1185">Reference proteome</keyword>
<gene>
    <name evidence="1" type="ORF">TWF694_003094</name>
</gene>
<proteinExistence type="predicted"/>